<organism evidence="4 5">
    <name type="scientific">Psophocarpus tetragonolobus</name>
    <name type="common">Winged bean</name>
    <name type="synonym">Dolichos tetragonolobus</name>
    <dbReference type="NCBI Taxonomy" id="3891"/>
    <lineage>
        <taxon>Eukaryota</taxon>
        <taxon>Viridiplantae</taxon>
        <taxon>Streptophyta</taxon>
        <taxon>Embryophyta</taxon>
        <taxon>Tracheophyta</taxon>
        <taxon>Spermatophyta</taxon>
        <taxon>Magnoliopsida</taxon>
        <taxon>eudicotyledons</taxon>
        <taxon>Gunneridae</taxon>
        <taxon>Pentapetalae</taxon>
        <taxon>rosids</taxon>
        <taxon>fabids</taxon>
        <taxon>Fabales</taxon>
        <taxon>Fabaceae</taxon>
        <taxon>Papilionoideae</taxon>
        <taxon>50 kb inversion clade</taxon>
        <taxon>NPAAA clade</taxon>
        <taxon>indigoferoid/millettioid clade</taxon>
        <taxon>Phaseoleae</taxon>
        <taxon>Psophocarpus</taxon>
    </lineage>
</organism>
<dbReference type="GO" id="GO:0004197">
    <property type="term" value="F:cysteine-type endopeptidase activity"/>
    <property type="evidence" value="ECO:0007669"/>
    <property type="project" value="TreeGrafter"/>
</dbReference>
<proteinExistence type="inferred from homology"/>
<feature type="domain" description="Legumain prodomain" evidence="3">
    <location>
        <begin position="324"/>
        <end position="381"/>
    </location>
</feature>
<dbReference type="InterPro" id="IPR048501">
    <property type="entry name" value="Legum_prodom"/>
</dbReference>
<dbReference type="Gene3D" id="1.10.132.130">
    <property type="match status" value="1"/>
</dbReference>
<dbReference type="InterPro" id="IPR046427">
    <property type="entry name" value="Legumain_prodom_sf"/>
</dbReference>
<keyword evidence="2" id="KW-0732">Signal</keyword>
<gene>
    <name evidence="4" type="ORF">VNO78_16315</name>
</gene>
<evidence type="ECO:0000259" key="3">
    <source>
        <dbReference type="Pfam" id="PF20985"/>
    </source>
</evidence>
<accession>A0AAN9SFK3</accession>
<dbReference type="InterPro" id="IPR001096">
    <property type="entry name" value="Peptidase_C13"/>
</dbReference>
<evidence type="ECO:0000256" key="1">
    <source>
        <dbReference type="ARBA" id="ARBA00009941"/>
    </source>
</evidence>
<dbReference type="PANTHER" id="PTHR12000">
    <property type="entry name" value="HEMOGLOBINASE FAMILY MEMBER"/>
    <property type="match status" value="1"/>
</dbReference>
<dbReference type="Pfam" id="PF01650">
    <property type="entry name" value="Peptidase_C13"/>
    <property type="match status" value="2"/>
</dbReference>
<dbReference type="PIRSF" id="PIRSF019663">
    <property type="entry name" value="Legumain"/>
    <property type="match status" value="1"/>
</dbReference>
<dbReference type="GO" id="GO:0005773">
    <property type="term" value="C:vacuole"/>
    <property type="evidence" value="ECO:0007669"/>
    <property type="project" value="GOC"/>
</dbReference>
<dbReference type="EMBL" id="JAYMYS010000004">
    <property type="protein sequence ID" value="KAK7395748.1"/>
    <property type="molecule type" value="Genomic_DNA"/>
</dbReference>
<evidence type="ECO:0000256" key="2">
    <source>
        <dbReference type="SAM" id="SignalP"/>
    </source>
</evidence>
<name>A0AAN9SFK3_PSOTE</name>
<reference evidence="4 5" key="1">
    <citation type="submission" date="2024-01" db="EMBL/GenBank/DDBJ databases">
        <title>The genomes of 5 underutilized Papilionoideae crops provide insights into root nodulation and disease resistanc.</title>
        <authorList>
            <person name="Jiang F."/>
        </authorList>
    </citation>
    <scope>NUCLEOTIDE SEQUENCE [LARGE SCALE GENOMIC DNA]</scope>
    <source>
        <strain evidence="4">DUOXIRENSHENG_FW03</strain>
        <tissue evidence="4">Leaves</tissue>
    </source>
</reference>
<dbReference type="PRINTS" id="PR00776">
    <property type="entry name" value="HEMOGLOBNASE"/>
</dbReference>
<feature type="signal peptide" evidence="2">
    <location>
        <begin position="1"/>
        <end position="26"/>
    </location>
</feature>
<evidence type="ECO:0000313" key="5">
    <source>
        <dbReference type="Proteomes" id="UP001386955"/>
    </source>
</evidence>
<dbReference type="AlphaFoldDB" id="A0AAN9SFK3"/>
<keyword evidence="5" id="KW-1185">Reference proteome</keyword>
<comment type="caution">
    <text evidence="4">The sequence shown here is derived from an EMBL/GenBank/DDBJ whole genome shotgun (WGS) entry which is preliminary data.</text>
</comment>
<evidence type="ECO:0000313" key="4">
    <source>
        <dbReference type="EMBL" id="KAK7395748.1"/>
    </source>
</evidence>
<dbReference type="GO" id="GO:0006624">
    <property type="term" value="P:vacuolar protein processing"/>
    <property type="evidence" value="ECO:0007669"/>
    <property type="project" value="TreeGrafter"/>
</dbReference>
<dbReference type="PANTHER" id="PTHR12000:SF42">
    <property type="entry name" value="LEGUMAIN"/>
    <property type="match status" value="1"/>
</dbReference>
<protein>
    <recommendedName>
        <fullName evidence="3">Legumain prodomain domain-containing protein</fullName>
    </recommendedName>
</protein>
<feature type="chain" id="PRO_5042829930" description="Legumain prodomain domain-containing protein" evidence="2">
    <location>
        <begin position="27"/>
        <end position="386"/>
    </location>
</feature>
<comment type="similarity">
    <text evidence="1">Belongs to the peptidase C13 family.</text>
</comment>
<sequence length="386" mass="42997">MTLKNRNWVALLCSMWMSFAVSVLEGVGPIPDPLEVLWAILVAGSYGYGNYRHQADVCHAYQVLKNGGLKDENIIVFMYDDIAHNPLNPNRGIIINKPNGTDVYKGVPKLRSTRAIDLGRLLHSHSDIWPKDNGRISVPVLLHCVVLEIRISSSVLRSAARHATCLRMGSRLCRLSRQSPGDACPTIRLGKVVHSGPNDTIFIFYADHGTVGYVSAMPVGDNVLAPDFVAVLKNKHAAKSYKKMVRQRTIVSPVMQYGDTKLGNDFLATYIDATPNLYENTYSFEPSTTQTTPISQPISQRDDNLLHLWPELEKAPKGSKEKLKAQRKLDDEISEREHIKTYESQCGTLSTYGRKYTRAFANMCNVSISKEQLKVASLQACPNHAS</sequence>
<dbReference type="GO" id="GO:0051603">
    <property type="term" value="P:proteolysis involved in protein catabolic process"/>
    <property type="evidence" value="ECO:0007669"/>
    <property type="project" value="TreeGrafter"/>
</dbReference>
<dbReference type="Pfam" id="PF20985">
    <property type="entry name" value="Legum_prodom"/>
    <property type="match status" value="1"/>
</dbReference>
<dbReference type="Proteomes" id="UP001386955">
    <property type="component" value="Unassembled WGS sequence"/>
</dbReference>
<dbReference type="Gene3D" id="3.40.50.1460">
    <property type="match status" value="2"/>
</dbReference>